<keyword evidence="6" id="KW-1185">Reference proteome</keyword>
<dbReference type="PRINTS" id="PR00633">
    <property type="entry name" value="RCCNDNSATION"/>
</dbReference>
<dbReference type="GO" id="GO:0005085">
    <property type="term" value="F:guanyl-nucleotide exchange factor activity"/>
    <property type="evidence" value="ECO:0007669"/>
    <property type="project" value="TreeGrafter"/>
</dbReference>
<dbReference type="GO" id="GO:0005737">
    <property type="term" value="C:cytoplasm"/>
    <property type="evidence" value="ECO:0007669"/>
    <property type="project" value="TreeGrafter"/>
</dbReference>
<dbReference type="InterPro" id="IPR000408">
    <property type="entry name" value="Reg_chr_condens"/>
</dbReference>
<keyword evidence="2" id="KW-0677">Repeat</keyword>
<evidence type="ECO:0000256" key="1">
    <source>
        <dbReference type="ARBA" id="ARBA00022658"/>
    </source>
</evidence>
<keyword evidence="1" id="KW-0344">Guanine-nucleotide releasing factor</keyword>
<dbReference type="STRING" id="1227739.Hsw_0287"/>
<dbReference type="HOGENOM" id="CLU_319525_0_0_10"/>
<name>W8EVX3_9BACT</name>
<dbReference type="PROSITE" id="PS00626">
    <property type="entry name" value="RCC1_2"/>
    <property type="match status" value="1"/>
</dbReference>
<dbReference type="InterPro" id="IPR058923">
    <property type="entry name" value="RCC1-like_dom"/>
</dbReference>
<evidence type="ECO:0000313" key="5">
    <source>
        <dbReference type="EMBL" id="AHJ95882.1"/>
    </source>
</evidence>
<dbReference type="eggNOG" id="COG2374">
    <property type="taxonomic scope" value="Bacteria"/>
</dbReference>
<dbReference type="Gene3D" id="2.130.10.30">
    <property type="entry name" value="Regulator of chromosome condensation 1/beta-lactamase-inhibitor protein II"/>
    <property type="match status" value="4"/>
</dbReference>
<dbReference type="SUPFAM" id="SSF50985">
    <property type="entry name" value="RCC1/BLIP-II"/>
    <property type="match status" value="2"/>
</dbReference>
<dbReference type="KEGG" id="hsw:Hsw_0287"/>
<dbReference type="PANTHER" id="PTHR45982:SF1">
    <property type="entry name" value="REGULATOR OF CHROMOSOME CONDENSATION"/>
    <property type="match status" value="1"/>
</dbReference>
<protein>
    <recommendedName>
        <fullName evidence="4">RCC1-like domain-containing protein</fullName>
    </recommendedName>
</protein>
<feature type="domain" description="RCC1-like" evidence="4">
    <location>
        <begin position="485"/>
        <end position="729"/>
    </location>
</feature>
<gene>
    <name evidence="5" type="ORF">Hsw_0287</name>
</gene>
<dbReference type="InterPro" id="IPR051553">
    <property type="entry name" value="Ran_GTPase-activating"/>
</dbReference>
<accession>W8EVX3</accession>
<reference evidence="5 6" key="1">
    <citation type="submission" date="2014-01" db="EMBL/GenBank/DDBJ databases">
        <title>Complete genome sequence of ionizing-radiation resistance bacterium Hymenobacter swuensis DY53.</title>
        <authorList>
            <person name="Jung J.-H."/>
            <person name="Jeong S.-W."/>
            <person name="Joe M.-H."/>
            <person name="Cho y.-j."/>
            <person name="Kim M.-K."/>
            <person name="Lim S.-Y."/>
        </authorList>
    </citation>
    <scope>NUCLEOTIDE SEQUENCE [LARGE SCALE GENOMIC DNA]</scope>
    <source>
        <strain evidence="5 6">DY53</strain>
    </source>
</reference>
<dbReference type="PANTHER" id="PTHR45982">
    <property type="entry name" value="REGULATOR OF CHROMOSOME CONDENSATION"/>
    <property type="match status" value="1"/>
</dbReference>
<dbReference type="AlphaFoldDB" id="W8EVX3"/>
<dbReference type="PATRIC" id="fig|1227739.3.peg.556"/>
<feature type="region of interest" description="Disordered" evidence="3">
    <location>
        <begin position="153"/>
        <end position="173"/>
    </location>
</feature>
<organism evidence="5 6">
    <name type="scientific">Hymenobacter swuensis DY53</name>
    <dbReference type="NCBI Taxonomy" id="1227739"/>
    <lineage>
        <taxon>Bacteria</taxon>
        <taxon>Pseudomonadati</taxon>
        <taxon>Bacteroidota</taxon>
        <taxon>Cytophagia</taxon>
        <taxon>Cytophagales</taxon>
        <taxon>Hymenobacteraceae</taxon>
        <taxon>Hymenobacter</taxon>
    </lineage>
</organism>
<dbReference type="EMBL" id="CP007145">
    <property type="protein sequence ID" value="AHJ95882.1"/>
    <property type="molecule type" value="Genomic_DNA"/>
</dbReference>
<proteinExistence type="predicted"/>
<dbReference type="Pfam" id="PF00415">
    <property type="entry name" value="RCC1"/>
    <property type="match status" value="2"/>
</dbReference>
<dbReference type="InterPro" id="IPR009091">
    <property type="entry name" value="RCC1/BLIP-II"/>
</dbReference>
<evidence type="ECO:0000256" key="2">
    <source>
        <dbReference type="ARBA" id="ARBA00022737"/>
    </source>
</evidence>
<evidence type="ECO:0000259" key="4">
    <source>
        <dbReference type="Pfam" id="PF25390"/>
    </source>
</evidence>
<dbReference type="Proteomes" id="UP000019423">
    <property type="component" value="Chromosome"/>
</dbReference>
<feature type="region of interest" description="Disordered" evidence="3">
    <location>
        <begin position="102"/>
        <end position="121"/>
    </location>
</feature>
<evidence type="ECO:0000256" key="3">
    <source>
        <dbReference type="SAM" id="MobiDB-lite"/>
    </source>
</evidence>
<dbReference type="PROSITE" id="PS50012">
    <property type="entry name" value="RCC1_3"/>
    <property type="match status" value="12"/>
</dbReference>
<feature type="domain" description="RCC1-like" evidence="4">
    <location>
        <begin position="182"/>
        <end position="482"/>
    </location>
</feature>
<evidence type="ECO:0000313" key="6">
    <source>
        <dbReference type="Proteomes" id="UP000019423"/>
    </source>
</evidence>
<sequence length="909" mass="95321">MRAGKYWGAGMGWLLLLLLELLPISGRAQTVAAGNGFSFSIHPDGTLWGSGFNTNGQLGDGTGISRTLPVRIGTATTWQRVASGSAFTQAIRTDGSLWSWGRNDRGELGDGTTSNRNTPVRVGTASDWRSVAVGATHTLAIKTDGTLWTWGRNDQGQLGNGTASSTSNPTPVQVGTDTDWQSAAAGQLHSLAIKTNGTLWAWGFNGDSQLGDGTTTQRLAPVQISTATTWRHVAAGLGALHGVAIRTDGTLWTWGRNVNNQLGDGTTTVRRSPVQIGTATTWQQATVGPNYTVALRTDGTLWGWGNNDYGQLGDGTTNQPTPAQMGTETTWQALVTGNYQNLAQRTDQSVWAWGWNSNGQLGSPDAPNPLRATPTQIGSGLTWATAAVGNDYTLATTTAGELLSWGENISGQLGRGSALKALLHTPGAVTGAATWQSAAAGQRHNMALRTDGTLWAWGNNGSGQTGQGTAFNNPPVSTPVQVGTTPWQRMSAGQEFTLAIRPDGTLWAWGLNSNGQLGDNSITQRTAPVQVGTEADWQQVAAGIGFSLGVKTDGTLWSWGLNGNGQLGDGTTTQRLVPAQVGVATDWRQVAAGSGFVLALRTDGTLWVWGANGNGQLGDGTTTQRLAPVQIGTAATWQQVVAAAGHSLALRTDGSLWATGLNSSGQLGDGTTIQRTSFTRVGTATWHAVASGPTAAHVVAVQANGSLWAWGLNNYGQTAQEITAPAPVLVFPLSTPLPVELMQFSAMPEGLQAVRLNWATASEVNSAHFEVQRSLDGRTFVAVGTVAAAGSSMASRRYTLLDAWPPAVAVLYYRLRQVDQDGTFSYSPVRVVSRTTVLYLYPNPASNGAVTLMGAPPGTAVMVLDALGRPVLRTTADATGTARLLLPAAQLAGLYLVRCGAQAVRLLRQ</sequence>
<dbReference type="eggNOG" id="COG5184">
    <property type="taxonomic scope" value="Bacteria"/>
</dbReference>
<dbReference type="Pfam" id="PF25390">
    <property type="entry name" value="WD40_RLD"/>
    <property type="match status" value="2"/>
</dbReference>